<evidence type="ECO:0000256" key="14">
    <source>
        <dbReference type="ARBA" id="ARBA00023180"/>
    </source>
</evidence>
<evidence type="ECO:0000256" key="4">
    <source>
        <dbReference type="ARBA" id="ARBA00009336"/>
    </source>
</evidence>
<sequence>MPSSAAARMGLRASGTGFVVLVLLQSCAAYKLICYYTSWSQYREGDGSCFPDAIDPFLCTHVIYSFANISNNEIDTWEWNDVTLYDTLNTLKNRNPKLKTLLSVGGWNFGPERFSKIASKTQSRRTFIKSVPPFLRTHGFDGLDLAWLYPGRRDKRHLTALVKEMKAEFAREAQAGTERLLLSAAVSAGKIAIDRGYDIAQISRHLDFISLLTYDFHGAWRQTVGHHSPLFRGQEDASSDRFSNADYAVSYMLRLGAPANKLVMGIPTFGRSFTLASSKTDVGAPISGPGIPGRFTKEKGILAYYEICDFLHGATTHRFRDQQVPYATKGNQWVAYDDQESVKNKSPLETRQLCRLLGGSRLPGGSRLLSHRSLPISLLTPQPLQPPQPPQPLTLHFHVKVMRAGAGGGGRQSWQGAVGGEVSAANPFTAPCFSLRCPQCPAAAGRGGCE</sequence>
<dbReference type="InterPro" id="IPR017853">
    <property type="entry name" value="GH"/>
</dbReference>
<dbReference type="Gene3D" id="3.20.20.80">
    <property type="entry name" value="Glycosidases"/>
    <property type="match status" value="1"/>
</dbReference>
<dbReference type="SMART" id="SM00636">
    <property type="entry name" value="Glyco_18"/>
    <property type="match status" value="1"/>
</dbReference>
<proteinExistence type="inferred from homology"/>
<dbReference type="PROSITE" id="PS51910">
    <property type="entry name" value="GH18_2"/>
    <property type="match status" value="1"/>
</dbReference>
<protein>
    <recommendedName>
        <fullName evidence="6">Chitinase-3-like protein 1</fullName>
    </recommendedName>
</protein>
<evidence type="ECO:0000313" key="18">
    <source>
        <dbReference type="Ensembl" id="ENSCHIP00010035422.1"/>
    </source>
</evidence>
<dbReference type="InterPro" id="IPR011583">
    <property type="entry name" value="Chitinase_II/V-like_cat"/>
</dbReference>
<dbReference type="SUPFAM" id="SSF51445">
    <property type="entry name" value="(Trans)glycosidases"/>
    <property type="match status" value="1"/>
</dbReference>
<comment type="subcellular location">
    <subcellularLocation>
        <location evidence="3">Cytoplasm</location>
        <location evidence="3">Perinuclear region</location>
    </subcellularLocation>
    <subcellularLocation>
        <location evidence="2">Endoplasmic reticulum</location>
    </subcellularLocation>
    <subcellularLocation>
        <location evidence="1">Secreted</location>
        <location evidence="1">Extracellular space</location>
    </subcellularLocation>
</comment>
<dbReference type="GO" id="GO:0005576">
    <property type="term" value="C:extracellular region"/>
    <property type="evidence" value="ECO:0007669"/>
    <property type="project" value="UniProtKB-SubCell"/>
</dbReference>
<keyword evidence="11" id="KW-0430">Lectin</keyword>
<evidence type="ECO:0000256" key="3">
    <source>
        <dbReference type="ARBA" id="ARBA00004556"/>
    </source>
</evidence>
<dbReference type="Gene3D" id="3.10.50.10">
    <property type="match status" value="1"/>
</dbReference>
<evidence type="ECO:0000256" key="6">
    <source>
        <dbReference type="ARBA" id="ARBA00017545"/>
    </source>
</evidence>
<evidence type="ECO:0000256" key="7">
    <source>
        <dbReference type="ARBA" id="ARBA00022490"/>
    </source>
</evidence>
<evidence type="ECO:0000256" key="10">
    <source>
        <dbReference type="ARBA" id="ARBA00022703"/>
    </source>
</evidence>
<dbReference type="FunFam" id="3.20.20.80:FF:000047">
    <property type="entry name" value="Chitinase-3-like protein 1"/>
    <property type="match status" value="1"/>
</dbReference>
<dbReference type="GO" id="GO:0006915">
    <property type="term" value="P:apoptotic process"/>
    <property type="evidence" value="ECO:0007669"/>
    <property type="project" value="UniProtKB-KW"/>
</dbReference>
<dbReference type="InterPro" id="IPR001223">
    <property type="entry name" value="Glyco_hydro18_cat"/>
</dbReference>
<gene>
    <name evidence="18" type="primary">MYBPH</name>
</gene>
<dbReference type="GO" id="GO:0030246">
    <property type="term" value="F:carbohydrate binding"/>
    <property type="evidence" value="ECO:0007669"/>
    <property type="project" value="UniProtKB-KW"/>
</dbReference>
<comment type="subunit">
    <text evidence="5">Monomer.</text>
</comment>
<evidence type="ECO:0000256" key="5">
    <source>
        <dbReference type="ARBA" id="ARBA00011245"/>
    </source>
</evidence>
<reference evidence="18" key="2">
    <citation type="submission" date="2025-08" db="UniProtKB">
        <authorList>
            <consortium name="Ensembl"/>
        </authorList>
    </citation>
    <scope>IDENTIFICATION</scope>
</reference>
<evidence type="ECO:0000256" key="15">
    <source>
        <dbReference type="ARBA" id="ARBA00023198"/>
    </source>
</evidence>
<keyword evidence="9" id="KW-0929">Antimicrobial</keyword>
<dbReference type="GO" id="GO:0006032">
    <property type="term" value="P:chitin catabolic process"/>
    <property type="evidence" value="ECO:0007669"/>
    <property type="project" value="TreeGrafter"/>
</dbReference>
<evidence type="ECO:0000256" key="11">
    <source>
        <dbReference type="ARBA" id="ARBA00022734"/>
    </source>
</evidence>
<dbReference type="PANTHER" id="PTHR11177">
    <property type="entry name" value="CHITINASE"/>
    <property type="match status" value="1"/>
</dbReference>
<keyword evidence="14" id="KW-0325">Glycoprotein</keyword>
<dbReference type="Pfam" id="PF00704">
    <property type="entry name" value="Glyco_hydro_18"/>
    <property type="match status" value="1"/>
</dbReference>
<keyword evidence="10" id="KW-0053">Apoptosis</keyword>
<dbReference type="GO" id="GO:0005975">
    <property type="term" value="P:carbohydrate metabolic process"/>
    <property type="evidence" value="ECO:0007669"/>
    <property type="project" value="InterPro"/>
</dbReference>
<evidence type="ECO:0000256" key="2">
    <source>
        <dbReference type="ARBA" id="ARBA00004240"/>
    </source>
</evidence>
<accession>A0A8C2RXN4</accession>
<dbReference type="FunFam" id="3.10.50.10:FF:000001">
    <property type="entry name" value="Chitinase 3-like 1"/>
    <property type="match status" value="1"/>
</dbReference>
<evidence type="ECO:0000256" key="8">
    <source>
        <dbReference type="ARBA" id="ARBA00022525"/>
    </source>
</evidence>
<dbReference type="GO" id="GO:0048471">
    <property type="term" value="C:perinuclear region of cytoplasm"/>
    <property type="evidence" value="ECO:0007669"/>
    <property type="project" value="UniProtKB-SubCell"/>
</dbReference>
<dbReference type="InterPro" id="IPR029070">
    <property type="entry name" value="Chitinase_insertion_sf"/>
</dbReference>
<evidence type="ECO:0000259" key="17">
    <source>
        <dbReference type="PROSITE" id="PS51910"/>
    </source>
</evidence>
<dbReference type="GO" id="GO:0008061">
    <property type="term" value="F:chitin binding"/>
    <property type="evidence" value="ECO:0007669"/>
    <property type="project" value="InterPro"/>
</dbReference>
<keyword evidence="7" id="KW-0963">Cytoplasm</keyword>
<dbReference type="GO" id="GO:0006954">
    <property type="term" value="P:inflammatory response"/>
    <property type="evidence" value="ECO:0007669"/>
    <property type="project" value="UniProtKB-KW"/>
</dbReference>
<keyword evidence="8" id="KW-0964">Secreted</keyword>
<comment type="function">
    <text evidence="16">Carbohydrate-binding lectin with a preference for chitin. Has no chitinase activity. May play a role in tissue remodeling and in the capacity of cells to respond to and cope with changes in their environment. Plays a role in T-helper cell type 2 (Th2) inflammatory response and IL-13-induced inflammation, regulating allergen sensitization, inflammatory cell apoptosis, dendritic cell accumulation and M2 macrophage differentiation. Facilitates invasion of pathogenic enteric bacteria into colonic mucosa and lymphoid organs. Mediates activation of AKT1 signaling pathway and subsequent IL8 production in colonic epithelial cells. Regulates antibacterial responses in lung by contributing to macrophage bacterial killing, controlling bacterial dissemination and augmenting host tolerance. Also regulates hyperoxia-induced injury, inflammation and epithelial apoptosis in lung.</text>
</comment>
<dbReference type="Ensembl" id="ENSCHIT00010049799.1">
    <property type="protein sequence ID" value="ENSCHIP00010035422.1"/>
    <property type="gene ID" value="ENSCHIG00010026195.1"/>
</dbReference>
<evidence type="ECO:0000256" key="12">
    <source>
        <dbReference type="ARBA" id="ARBA00022824"/>
    </source>
</evidence>
<evidence type="ECO:0000256" key="1">
    <source>
        <dbReference type="ARBA" id="ARBA00004239"/>
    </source>
</evidence>
<organism evidence="18">
    <name type="scientific">Capra hircus</name>
    <name type="common">Goat</name>
    <dbReference type="NCBI Taxonomy" id="9925"/>
    <lineage>
        <taxon>Eukaryota</taxon>
        <taxon>Metazoa</taxon>
        <taxon>Chordata</taxon>
        <taxon>Craniata</taxon>
        <taxon>Vertebrata</taxon>
        <taxon>Euteleostomi</taxon>
        <taxon>Mammalia</taxon>
        <taxon>Eutheria</taxon>
        <taxon>Laurasiatheria</taxon>
        <taxon>Artiodactyla</taxon>
        <taxon>Ruminantia</taxon>
        <taxon>Pecora</taxon>
        <taxon>Bovidae</taxon>
        <taxon>Caprinae</taxon>
        <taxon>Capra</taxon>
    </lineage>
</organism>
<dbReference type="PANTHER" id="PTHR11177:SF202">
    <property type="entry name" value="CHITINASE-3-LIKE PROTEIN 1"/>
    <property type="match status" value="1"/>
</dbReference>
<evidence type="ECO:0000256" key="9">
    <source>
        <dbReference type="ARBA" id="ARBA00022529"/>
    </source>
</evidence>
<comment type="similarity">
    <text evidence="4">Belongs to the glycosyl hydrolase 18 family.</text>
</comment>
<evidence type="ECO:0000256" key="13">
    <source>
        <dbReference type="ARBA" id="ARBA00023157"/>
    </source>
</evidence>
<evidence type="ECO:0000256" key="16">
    <source>
        <dbReference type="ARBA" id="ARBA00059969"/>
    </source>
</evidence>
<dbReference type="InterPro" id="IPR050314">
    <property type="entry name" value="Glycosyl_Hydrlase_18"/>
</dbReference>
<name>A0A8C2RXN4_CAPHI</name>
<keyword evidence="15" id="KW-0395">Inflammatory response</keyword>
<feature type="domain" description="GH18" evidence="17">
    <location>
        <begin position="30"/>
        <end position="379"/>
    </location>
</feature>
<dbReference type="CDD" id="cd02872">
    <property type="entry name" value="GH18_chitolectin_chitotriosidase"/>
    <property type="match status" value="1"/>
</dbReference>
<keyword evidence="12" id="KW-0256">Endoplasmic reticulum</keyword>
<dbReference type="SUPFAM" id="SSF54556">
    <property type="entry name" value="Chitinase insertion domain"/>
    <property type="match status" value="1"/>
</dbReference>
<dbReference type="GO" id="GO:0005783">
    <property type="term" value="C:endoplasmic reticulum"/>
    <property type="evidence" value="ECO:0007669"/>
    <property type="project" value="UniProtKB-SubCell"/>
</dbReference>
<reference evidence="18" key="1">
    <citation type="submission" date="2019-03" db="EMBL/GenBank/DDBJ databases">
        <title>Genome sequencing and reference-guided assembly of Black Bengal Goat (Capra hircus).</title>
        <authorList>
            <person name="Siddiki A.Z."/>
            <person name="Baten A."/>
            <person name="Billah M."/>
            <person name="Alam M.A.U."/>
            <person name="Shawrob K.S.M."/>
            <person name="Saha S."/>
            <person name="Chowdhury M."/>
            <person name="Rahman A.H."/>
            <person name="Stear M."/>
            <person name="Miah G."/>
            <person name="Das G.B."/>
            <person name="Hossain M.M."/>
            <person name="Kumkum M."/>
            <person name="Islam M.S."/>
            <person name="Mollah A.M."/>
            <person name="Ahsan A."/>
            <person name="Tusar F."/>
            <person name="Khan M.K.I."/>
        </authorList>
    </citation>
    <scope>NUCLEOTIDE SEQUENCE [LARGE SCALE GENOMIC DNA]</scope>
</reference>
<dbReference type="AlphaFoldDB" id="A0A8C2RXN4"/>
<keyword evidence="13" id="KW-1015">Disulfide bond</keyword>